<dbReference type="InterPro" id="IPR005677">
    <property type="entry name" value="Fum_hydII"/>
</dbReference>
<dbReference type="InterPro" id="IPR022761">
    <property type="entry name" value="Fumarate_lyase_N"/>
</dbReference>
<dbReference type="InterPro" id="IPR018951">
    <property type="entry name" value="Fumarase_C_C"/>
</dbReference>
<comment type="miscellaneous">
    <text evidence="4">There are 2 substrate-binding sites: the catalytic A site, and the non-catalytic B site that may play a role in the transfer of substrate or product between the active site and the solvent. Alternatively, the B site may bind allosteric effectors.</text>
</comment>
<proteinExistence type="inferred from homology"/>
<dbReference type="GO" id="GO:0006106">
    <property type="term" value="P:fumarate metabolic process"/>
    <property type="evidence" value="ECO:0007669"/>
    <property type="project" value="InterPro"/>
</dbReference>
<dbReference type="AlphaFoldDB" id="A0AAE9XFF2"/>
<evidence type="ECO:0000256" key="3">
    <source>
        <dbReference type="ARBA" id="ARBA00023239"/>
    </source>
</evidence>
<keyword evidence="3 4" id="KW-0456">Lyase</keyword>
<dbReference type="GO" id="GO:0006108">
    <property type="term" value="P:malate metabolic process"/>
    <property type="evidence" value="ECO:0007669"/>
    <property type="project" value="TreeGrafter"/>
</dbReference>
<feature type="domain" description="Fumarase C C-terminal" evidence="6">
    <location>
        <begin position="400"/>
        <end position="453"/>
    </location>
</feature>
<keyword evidence="4" id="KW-0816">Tricarboxylic acid cycle</keyword>
<dbReference type="InterPro" id="IPR020557">
    <property type="entry name" value="Fumarate_lyase_CS"/>
</dbReference>
<dbReference type="Pfam" id="PF10415">
    <property type="entry name" value="FumaraseC_C"/>
    <property type="match status" value="1"/>
</dbReference>
<feature type="site" description="Important for catalytic activity" evidence="4">
    <location>
        <position position="323"/>
    </location>
</feature>
<dbReference type="CDD" id="cd01362">
    <property type="entry name" value="Fumarase_classII"/>
    <property type="match status" value="1"/>
</dbReference>
<comment type="pathway">
    <text evidence="4">Carbohydrate metabolism; tricarboxylic acid cycle; (S)-malate from fumarate: step 1/1.</text>
</comment>
<dbReference type="GO" id="GO:0008797">
    <property type="term" value="F:aspartate ammonia-lyase activity"/>
    <property type="evidence" value="ECO:0007669"/>
    <property type="project" value="UniProtKB-EC"/>
</dbReference>
<evidence type="ECO:0000259" key="5">
    <source>
        <dbReference type="Pfam" id="PF00206"/>
    </source>
</evidence>
<dbReference type="PANTHER" id="PTHR11444:SF1">
    <property type="entry name" value="FUMARATE HYDRATASE, MITOCHONDRIAL"/>
    <property type="match status" value="1"/>
</dbReference>
<dbReference type="Gene3D" id="1.10.40.30">
    <property type="entry name" value="Fumarase/aspartase (C-terminal domain)"/>
    <property type="match status" value="1"/>
</dbReference>
<dbReference type="FunFam" id="1.10.275.10:FF:000001">
    <property type="entry name" value="Fumarate hydratase, mitochondrial"/>
    <property type="match status" value="1"/>
</dbReference>
<comment type="similarity">
    <text evidence="2 4">Belongs to the class-II fumarase/aspartase family. Fumarase subfamily.</text>
</comment>
<feature type="binding site" evidence="4">
    <location>
        <begin position="97"/>
        <end position="99"/>
    </location>
    <ligand>
        <name>substrate</name>
    </ligand>
</feature>
<feature type="binding site" evidence="4">
    <location>
        <position position="179"/>
    </location>
    <ligand>
        <name>substrate</name>
    </ligand>
</feature>
<feature type="active site" description="Proton donor/acceptor" evidence="4">
    <location>
        <position position="180"/>
    </location>
</feature>
<comment type="function">
    <text evidence="4">Involved in the TCA cycle. Catalyzes the stereospecific interconversion of fumarate to L-malate.</text>
</comment>
<feature type="domain" description="Fumarate lyase N-terminal" evidence="5">
    <location>
        <begin position="9"/>
        <end position="334"/>
    </location>
</feature>
<evidence type="ECO:0000256" key="1">
    <source>
        <dbReference type="ARBA" id="ARBA00001494"/>
    </source>
</evidence>
<keyword evidence="4" id="KW-0963">Cytoplasm</keyword>
<feature type="active site" evidence="4">
    <location>
        <position position="310"/>
    </location>
</feature>
<dbReference type="Gene3D" id="1.20.200.10">
    <property type="entry name" value="Fumarase/aspartase (Central domain)"/>
    <property type="match status" value="1"/>
</dbReference>
<evidence type="ECO:0000313" key="7">
    <source>
        <dbReference type="EMBL" id="WCG22771.1"/>
    </source>
</evidence>
<protein>
    <recommendedName>
        <fullName evidence="4">Fumarate hydratase class II</fullName>
        <shortName evidence="4">Fumarase C</shortName>
        <ecNumber evidence="4">4.2.1.2</ecNumber>
    </recommendedName>
    <alternativeName>
        <fullName evidence="4">Aerobic fumarase</fullName>
    </alternativeName>
    <alternativeName>
        <fullName evidence="4">Iron-independent fumarase</fullName>
    </alternativeName>
</protein>
<dbReference type="InterPro" id="IPR008948">
    <property type="entry name" value="L-Aspartase-like"/>
</dbReference>
<evidence type="ECO:0000256" key="2">
    <source>
        <dbReference type="ARBA" id="ARBA00009084"/>
    </source>
</evidence>
<dbReference type="FunFam" id="1.20.200.10:FF:000001">
    <property type="entry name" value="Fumarate hydratase, mitochondrial"/>
    <property type="match status" value="1"/>
</dbReference>
<dbReference type="PANTHER" id="PTHR11444">
    <property type="entry name" value="ASPARTATEAMMONIA/ARGININOSUCCINATE/ADENYLOSUCCINATE LYASE"/>
    <property type="match status" value="1"/>
</dbReference>
<evidence type="ECO:0000256" key="4">
    <source>
        <dbReference type="HAMAP-Rule" id="MF_00743"/>
    </source>
</evidence>
<feature type="binding site" description="in site B" evidence="4">
    <location>
        <begin position="121"/>
        <end position="124"/>
    </location>
    <ligand>
        <name>substrate</name>
    </ligand>
</feature>
<dbReference type="Pfam" id="PF00206">
    <property type="entry name" value="Lyase_1"/>
    <property type="match status" value="1"/>
</dbReference>
<evidence type="ECO:0000313" key="8">
    <source>
        <dbReference type="Proteomes" id="UP001179600"/>
    </source>
</evidence>
<reference evidence="7" key="1">
    <citation type="submission" date="2023-01" db="EMBL/GenBank/DDBJ databases">
        <title>Oxazolidinone resistance genes in florfenicol resistant enterococci from beef cattle and veal calves at slaughter.</title>
        <authorList>
            <person name="Biggel M."/>
        </authorList>
    </citation>
    <scope>NUCLEOTIDE SEQUENCE</scope>
    <source>
        <strain evidence="7">K204-1</strain>
    </source>
</reference>
<dbReference type="HAMAP" id="MF_00743">
    <property type="entry name" value="FumaraseC"/>
    <property type="match status" value="1"/>
</dbReference>
<comment type="catalytic activity">
    <reaction evidence="4">
        <text>(S)-malate = fumarate + H2O</text>
        <dbReference type="Rhea" id="RHEA:12460"/>
        <dbReference type="ChEBI" id="CHEBI:15377"/>
        <dbReference type="ChEBI" id="CHEBI:15589"/>
        <dbReference type="ChEBI" id="CHEBI:29806"/>
        <dbReference type="EC" id="4.2.1.2"/>
    </reaction>
</comment>
<feature type="binding site" evidence="4">
    <location>
        <begin position="131"/>
        <end position="133"/>
    </location>
    <ligand>
        <name>substrate</name>
    </ligand>
</feature>
<dbReference type="RefSeq" id="WP_248852172.1">
    <property type="nucleotide sequence ID" value="NZ_CP097044.1"/>
</dbReference>
<dbReference type="PRINTS" id="PR00145">
    <property type="entry name" value="ARGSUCLYASE"/>
</dbReference>
<name>A0AAE9XFF2_9ENTE</name>
<dbReference type="GO" id="GO:0005737">
    <property type="term" value="C:cytoplasm"/>
    <property type="evidence" value="ECO:0007669"/>
    <property type="project" value="UniProtKB-SubCell"/>
</dbReference>
<evidence type="ECO:0000259" key="6">
    <source>
        <dbReference type="Pfam" id="PF10415"/>
    </source>
</evidence>
<sequence>MRIEKDSMGEIEVASDAYWGAQTQRSLNNFKIGTELMPYEVIQALVYIKKACAVVNYNHEIINKKVYQGIMKGCSEILEYPEKWRKHFPLKVWQTGSGTQTNMNVNEVIANIAKEQGYDIHPNDHVNRSQSSNDVFPSAMHIATVVMISNNLIPELIEWEKELEKQVNQYQDIIKIGRTHLQDATPLTFGQEVSGWKSMIRRNREAITSTSHFVEKLAIGGTAVGTGINAPLHFGEEVANYLSKELKQTFESDDNKFFALTSHQPLSLLHGALRSLASDILKIVNDIRFLASGPRCGLGELTLPSNEPGSSIMPGKVNPTQAEALSMVVMQVMGNDTTIQFAASQGQFQLNVYKPVIIMNILQSIELLSSGMRSFRLNTLQGLKVNERTMTEYIERSLMLVTALTPHIGYDKASHIAHDALENDITIFKACEKHLVDVPTETISSWLNPFNMI</sequence>
<dbReference type="EMBL" id="CP116507">
    <property type="protein sequence ID" value="WCG22771.1"/>
    <property type="molecule type" value="Genomic_DNA"/>
</dbReference>
<gene>
    <name evidence="4" type="primary">fumC</name>
    <name evidence="7" type="ORF">PML95_00440</name>
</gene>
<dbReference type="FunFam" id="1.10.40.30:FF:000002">
    <property type="entry name" value="Fumarate hydratase class II"/>
    <property type="match status" value="1"/>
</dbReference>
<dbReference type="Proteomes" id="UP001179600">
    <property type="component" value="Chromosome"/>
</dbReference>
<comment type="subunit">
    <text evidence="4">Homotetramer.</text>
</comment>
<dbReference type="InterPro" id="IPR024083">
    <property type="entry name" value="Fumarase/histidase_N"/>
</dbReference>
<feature type="binding site" evidence="4">
    <location>
        <begin position="316"/>
        <end position="318"/>
    </location>
    <ligand>
        <name>substrate</name>
    </ligand>
</feature>
<dbReference type="SUPFAM" id="SSF48557">
    <property type="entry name" value="L-aspartase-like"/>
    <property type="match status" value="1"/>
</dbReference>
<dbReference type="EC" id="4.2.1.2" evidence="4"/>
<dbReference type="Gene3D" id="1.10.275.10">
    <property type="entry name" value="Fumarase/aspartase (N-terminal domain)"/>
    <property type="match status" value="1"/>
</dbReference>
<accession>A0AAE9XFF2</accession>
<dbReference type="GO" id="GO:0006099">
    <property type="term" value="P:tricarboxylic acid cycle"/>
    <property type="evidence" value="ECO:0007669"/>
    <property type="project" value="UniProtKB-UniRule"/>
</dbReference>
<organism evidence="7 8">
    <name type="scientific">Vagococcus lutrae</name>
    <dbReference type="NCBI Taxonomy" id="81947"/>
    <lineage>
        <taxon>Bacteria</taxon>
        <taxon>Bacillati</taxon>
        <taxon>Bacillota</taxon>
        <taxon>Bacilli</taxon>
        <taxon>Lactobacillales</taxon>
        <taxon>Enterococcaceae</taxon>
        <taxon>Vagococcus</taxon>
    </lineage>
</organism>
<feature type="binding site" evidence="4">
    <location>
        <position position="311"/>
    </location>
    <ligand>
        <name>substrate</name>
    </ligand>
</feature>
<comment type="subcellular location">
    <subcellularLocation>
        <location evidence="4">Cytoplasm</location>
    </subcellularLocation>
</comment>
<dbReference type="InterPro" id="IPR000362">
    <property type="entry name" value="Fumarate_lyase_fam"/>
</dbReference>
<dbReference type="PROSITE" id="PS00163">
    <property type="entry name" value="FUMARATE_LYASES"/>
    <property type="match status" value="1"/>
</dbReference>
<dbReference type="PRINTS" id="PR00149">
    <property type="entry name" value="FUMRATELYASE"/>
</dbReference>
<comment type="catalytic activity">
    <reaction evidence="1">
        <text>L-aspartate = fumarate + NH4(+)</text>
        <dbReference type="Rhea" id="RHEA:16601"/>
        <dbReference type="ChEBI" id="CHEBI:28938"/>
        <dbReference type="ChEBI" id="CHEBI:29806"/>
        <dbReference type="ChEBI" id="CHEBI:29991"/>
        <dbReference type="EC" id="4.3.1.1"/>
    </reaction>
</comment>
<dbReference type="GO" id="GO:0004333">
    <property type="term" value="F:fumarate hydratase activity"/>
    <property type="evidence" value="ECO:0007669"/>
    <property type="project" value="UniProtKB-UniRule"/>
</dbReference>